<dbReference type="Pfam" id="PF23593">
    <property type="entry name" value="HEAT_ATR"/>
    <property type="match status" value="1"/>
</dbReference>
<evidence type="ECO:0000313" key="17">
    <source>
        <dbReference type="Proteomes" id="UP001652661"/>
    </source>
</evidence>
<dbReference type="GO" id="GO:0006281">
    <property type="term" value="P:DNA repair"/>
    <property type="evidence" value="ECO:0007669"/>
    <property type="project" value="UniProtKB-KW"/>
</dbReference>
<dbReference type="Gene3D" id="3.30.1010.10">
    <property type="entry name" value="Phosphatidylinositol 3-kinase Catalytic Subunit, Chain A, domain 4"/>
    <property type="match status" value="1"/>
</dbReference>
<comment type="similarity">
    <text evidence="2">Belongs to the PI3/PI4-kinase family. ATM subfamily.</text>
</comment>
<keyword evidence="7" id="KW-0227">DNA damage</keyword>
<feature type="domain" description="FATC" evidence="16">
    <location>
        <begin position="2525"/>
        <end position="2557"/>
    </location>
</feature>
<dbReference type="OrthoDB" id="381190at2759"/>
<evidence type="ECO:0000256" key="13">
    <source>
        <dbReference type="SAM" id="MobiDB-lite"/>
    </source>
</evidence>
<keyword evidence="8 18" id="KW-0418">Kinase</keyword>
<feature type="compositionally biased region" description="Gly residues" evidence="13">
    <location>
        <begin position="1128"/>
        <end position="1141"/>
    </location>
</feature>
<dbReference type="GeneID" id="108083855"/>
<keyword evidence="6" id="KW-0547">Nucleotide-binding</keyword>
<dbReference type="RefSeq" id="XP_017035328.2">
    <property type="nucleotide sequence ID" value="XM_017179839.3"/>
</dbReference>
<dbReference type="Pfam" id="PF00454">
    <property type="entry name" value="PI3_PI4_kinase"/>
    <property type="match status" value="1"/>
</dbReference>
<dbReference type="PANTHER" id="PTHR11139:SF69">
    <property type="entry name" value="SERINE_THREONINE-PROTEIN KINASE ATR"/>
    <property type="match status" value="1"/>
</dbReference>
<dbReference type="PROSITE" id="PS51190">
    <property type="entry name" value="FATC"/>
    <property type="match status" value="1"/>
</dbReference>
<dbReference type="SMART" id="SM01343">
    <property type="entry name" value="FATC"/>
    <property type="match status" value="1"/>
</dbReference>
<dbReference type="InterPro" id="IPR036940">
    <property type="entry name" value="PI3/4_kinase_cat_sf"/>
</dbReference>
<evidence type="ECO:0000256" key="5">
    <source>
        <dbReference type="ARBA" id="ARBA00022679"/>
    </source>
</evidence>
<feature type="region of interest" description="Disordered" evidence="13">
    <location>
        <begin position="1454"/>
        <end position="1473"/>
    </location>
</feature>
<dbReference type="InterPro" id="IPR018936">
    <property type="entry name" value="PI3/4_kinase_CS"/>
</dbReference>
<dbReference type="OMA" id="YTVYSQM"/>
<evidence type="ECO:0000259" key="15">
    <source>
        <dbReference type="PROSITE" id="PS51189"/>
    </source>
</evidence>
<name>A0A6P4JKZ0_DROKI</name>
<dbReference type="PROSITE" id="PS51189">
    <property type="entry name" value="FAT"/>
    <property type="match status" value="1"/>
</dbReference>
<dbReference type="GO" id="GO:0004674">
    <property type="term" value="F:protein serine/threonine kinase activity"/>
    <property type="evidence" value="ECO:0007669"/>
    <property type="project" value="UniProtKB-KW"/>
</dbReference>
<dbReference type="SUPFAM" id="SSF56112">
    <property type="entry name" value="Protein kinase-like (PK-like)"/>
    <property type="match status" value="1"/>
</dbReference>
<evidence type="ECO:0000256" key="6">
    <source>
        <dbReference type="ARBA" id="ARBA00022741"/>
    </source>
</evidence>
<gene>
    <name evidence="18" type="primary">mei-41</name>
</gene>
<dbReference type="InterPro" id="IPR056802">
    <property type="entry name" value="ATR-like_M-HEAT"/>
</dbReference>
<dbReference type="InterPro" id="IPR011009">
    <property type="entry name" value="Kinase-like_dom_sf"/>
</dbReference>
<keyword evidence="9" id="KW-0067">ATP-binding</keyword>
<dbReference type="PROSITE" id="PS50290">
    <property type="entry name" value="PI3_4_KINASE_3"/>
    <property type="match status" value="1"/>
</dbReference>
<dbReference type="InterPro" id="IPR014009">
    <property type="entry name" value="PIK_FAT"/>
</dbReference>
<dbReference type="GO" id="GO:0005524">
    <property type="term" value="F:ATP binding"/>
    <property type="evidence" value="ECO:0007669"/>
    <property type="project" value="UniProtKB-KW"/>
</dbReference>
<dbReference type="InterPro" id="IPR050517">
    <property type="entry name" value="DDR_Repair_Kinase"/>
</dbReference>
<keyword evidence="17" id="KW-1185">Reference proteome</keyword>
<dbReference type="Gene3D" id="1.10.1070.11">
    <property type="entry name" value="Phosphatidylinositol 3-/4-kinase, catalytic domain"/>
    <property type="match status" value="1"/>
</dbReference>
<dbReference type="InterPro" id="IPR012993">
    <property type="entry name" value="UME"/>
</dbReference>
<dbReference type="InterPro" id="IPR016024">
    <property type="entry name" value="ARM-type_fold"/>
</dbReference>
<evidence type="ECO:0000256" key="9">
    <source>
        <dbReference type="ARBA" id="ARBA00022840"/>
    </source>
</evidence>
<evidence type="ECO:0000256" key="3">
    <source>
        <dbReference type="ARBA" id="ARBA00012513"/>
    </source>
</evidence>
<keyword evidence="5" id="KW-0808">Transferase</keyword>
<feature type="domain" description="FAT" evidence="15">
    <location>
        <begin position="1538"/>
        <end position="2105"/>
    </location>
</feature>
<dbReference type="GO" id="GO:0000077">
    <property type="term" value="P:DNA damage checkpoint signaling"/>
    <property type="evidence" value="ECO:0007669"/>
    <property type="project" value="TreeGrafter"/>
</dbReference>
<dbReference type="CDD" id="cd00892">
    <property type="entry name" value="PIKKc_ATR"/>
    <property type="match status" value="1"/>
</dbReference>
<reference evidence="18" key="1">
    <citation type="submission" date="2025-08" db="UniProtKB">
        <authorList>
            <consortium name="RefSeq"/>
        </authorList>
    </citation>
    <scope>IDENTIFICATION</scope>
    <source>
        <strain evidence="18">14028-0561.14</strain>
        <tissue evidence="18">Whole fly</tissue>
    </source>
</reference>
<dbReference type="GO" id="GO:0005694">
    <property type="term" value="C:chromosome"/>
    <property type="evidence" value="ECO:0007669"/>
    <property type="project" value="TreeGrafter"/>
</dbReference>
<dbReference type="GO" id="GO:0000723">
    <property type="term" value="P:telomere maintenance"/>
    <property type="evidence" value="ECO:0007669"/>
    <property type="project" value="TreeGrafter"/>
</dbReference>
<accession>A0A6P4JKZ0</accession>
<dbReference type="Pfam" id="PF02259">
    <property type="entry name" value="FAT"/>
    <property type="match status" value="1"/>
</dbReference>
<evidence type="ECO:0000256" key="7">
    <source>
        <dbReference type="ARBA" id="ARBA00022763"/>
    </source>
</evidence>
<dbReference type="Proteomes" id="UP001652661">
    <property type="component" value="Chromosome X"/>
</dbReference>
<organism evidence="17 18">
    <name type="scientific">Drosophila kikkawai</name>
    <name type="common">Fruit fly</name>
    <dbReference type="NCBI Taxonomy" id="30033"/>
    <lineage>
        <taxon>Eukaryota</taxon>
        <taxon>Metazoa</taxon>
        <taxon>Ecdysozoa</taxon>
        <taxon>Arthropoda</taxon>
        <taxon>Hexapoda</taxon>
        <taxon>Insecta</taxon>
        <taxon>Pterygota</taxon>
        <taxon>Neoptera</taxon>
        <taxon>Endopterygota</taxon>
        <taxon>Diptera</taxon>
        <taxon>Brachycera</taxon>
        <taxon>Muscomorpha</taxon>
        <taxon>Ephydroidea</taxon>
        <taxon>Drosophilidae</taxon>
        <taxon>Drosophila</taxon>
        <taxon>Sophophora</taxon>
    </lineage>
</organism>
<evidence type="ECO:0000313" key="18">
    <source>
        <dbReference type="RefSeq" id="XP_017035328.2"/>
    </source>
</evidence>
<dbReference type="SMART" id="SM00802">
    <property type="entry name" value="UME"/>
    <property type="match status" value="1"/>
</dbReference>
<dbReference type="Pfam" id="PF25030">
    <property type="entry name" value="M-HEAT_ATR"/>
    <property type="match status" value="1"/>
</dbReference>
<dbReference type="Pfam" id="PF08064">
    <property type="entry name" value="UME"/>
    <property type="match status" value="1"/>
</dbReference>
<dbReference type="PANTHER" id="PTHR11139">
    <property type="entry name" value="ATAXIA TELANGIECTASIA MUTATED ATM -RELATED"/>
    <property type="match status" value="1"/>
</dbReference>
<evidence type="ECO:0000256" key="12">
    <source>
        <dbReference type="ARBA" id="ARBA00024420"/>
    </source>
</evidence>
<dbReference type="InterPro" id="IPR057564">
    <property type="entry name" value="HEAT_ATR"/>
</dbReference>
<comment type="subcellular location">
    <subcellularLocation>
        <location evidence="1">Nucleus</location>
    </subcellularLocation>
</comment>
<dbReference type="GO" id="GO:0005634">
    <property type="term" value="C:nucleus"/>
    <property type="evidence" value="ECO:0007669"/>
    <property type="project" value="UniProtKB-SubCell"/>
</dbReference>
<evidence type="ECO:0000259" key="16">
    <source>
        <dbReference type="PROSITE" id="PS51190"/>
    </source>
</evidence>
<feature type="domain" description="PI3K/PI4K catalytic" evidence="14">
    <location>
        <begin position="2225"/>
        <end position="2549"/>
    </location>
</feature>
<evidence type="ECO:0000256" key="10">
    <source>
        <dbReference type="ARBA" id="ARBA00023204"/>
    </source>
</evidence>
<dbReference type="InterPro" id="IPR000403">
    <property type="entry name" value="PI3/4_kinase_cat_dom"/>
</dbReference>
<keyword evidence="4" id="KW-0723">Serine/threonine-protein kinase</keyword>
<evidence type="ECO:0000256" key="2">
    <source>
        <dbReference type="ARBA" id="ARBA00010769"/>
    </source>
</evidence>
<evidence type="ECO:0000256" key="4">
    <source>
        <dbReference type="ARBA" id="ARBA00022527"/>
    </source>
</evidence>
<evidence type="ECO:0000259" key="14">
    <source>
        <dbReference type="PROSITE" id="PS50290"/>
    </source>
</evidence>
<protein>
    <recommendedName>
        <fullName evidence="12">Serine/threonine-protein kinase ATR</fullName>
        <ecNumber evidence="3">2.7.11.1</ecNumber>
    </recommendedName>
</protein>
<evidence type="ECO:0000256" key="11">
    <source>
        <dbReference type="ARBA" id="ARBA00023242"/>
    </source>
</evidence>
<evidence type="ECO:0000256" key="8">
    <source>
        <dbReference type="ARBA" id="ARBA00022777"/>
    </source>
</evidence>
<proteinExistence type="inferred from homology"/>
<dbReference type="SMART" id="SM00146">
    <property type="entry name" value="PI3Kc"/>
    <property type="match status" value="1"/>
</dbReference>
<keyword evidence="11" id="KW-0539">Nucleus</keyword>
<dbReference type="InterPro" id="IPR003152">
    <property type="entry name" value="FATC_dom"/>
</dbReference>
<dbReference type="InterPro" id="IPR003151">
    <property type="entry name" value="PIK-rel_kinase_FAT"/>
</dbReference>
<dbReference type="SUPFAM" id="SSF48371">
    <property type="entry name" value="ARM repeat"/>
    <property type="match status" value="1"/>
</dbReference>
<sequence length="2557" mass="292668">MPCLHHQNRFIDKPTTESSAMSNQRKDMWKLLYNHVNRNGANLAQVYTVIEDILCQEPSLISCSLVRELNNKFQDTFLLWLLNKLARCLSEAADGSQCINLQRKILSSCCSNHPKLFQRLVLAYIEALDKLHLQLSRVDKKHSLCLAIFKCDVACLQEFDPLCAFEDVHLPLARADSYAKSLLLVLQHAQLIGHSTHSGIFSGSLRQALHILKECDMEAKLVSLNYCHRVLQSQSPTDPDVCHYAQLTLEALTIMWPLVAKWLEVGCMTREELKQLKVITRQLLGVLREHLRDQEALQLGYLLLNELLSLPANLEVEELLEAASNYMQGQLNLGTASLEQLEHLHQLVMSHWRLHPEHLLPLMALLCLKHQGIRAGTVQILIQEGLLSSNPEKPKELHLMVAILRALKQLEQLILNQSQRKLAEEEATRLTPAVLAKLPLQCDLPQVKDINWNSLAMKLLEQQAKLSPTEMEIFSLLMQISSIRQALKSPTQHQMLSLLQSRVALPLGRLELDQLCAIRLEATPSSAHTQLQSFYAQHYTSLLEQEAFFDHLPQLYIAGYIKQEQLVKVLPGIKGHKERNQVLRLLVCCSSHFAFKVKDHIELYCSKCRALPEGLPPGIYLGKCKQQPAKLEFSSVTLETIARDLLFQPDFCFITRHLDRLSLEPSLVMRLLKEEVKALEVVQANTFRLLVPAMPELMPQFASFVLETIKAMLARPLPEQSITWQRNILRIIIASAADPHIEEIWLFHWFKMTFFFLVNTHSLVAQEAVLAASELCASHGVQTINLWNWYRRDALDLTIRLALAAYLTEGVRFTRSLRALTKMLGFSCVQEFTCKYHRFLTAMVLPHCILEPRCKGVLVLIAKQLRKPIATLFSTSFLRIYTHVYLTEEPELANSCIELVVSCTQSSLQQLMNADVKQTVAELLIYFNRNPTFVMRSFQSLLQFTGGGGSVPSELSSQAANAEFATFIAERFLGVITYFESCLSEPTFEKPLKEETLYSLGQIMRFVGAQHVTQFRFKIIAMLSFVHTLNEPRLQRICLKIWHIFLHVVNVQELGPSLGRIVATLQPLLADSESVSQVNDLYEFVILRNASMLGNYITDLYFLERMEEVSPAIRRSIRRHTAHLVLSGEGGGGAGGTGGTGLAPEQDESPAQLRDQLRFLHKHIVDECLQVRIYALQHLGELFGRRRNQLNRMILNEQPLEPMLEQIVNVLMTGCQHDDRQLQMASAKCLGELGAIDASYLPSNYNFASSKPMPLSVLSDDFAVLALTALCRGYQFQQKTKHVDSFSLAIQETLAVCGISPKEHKKVQLWQSLPERMRQVMEPLLHSCYTSCQRPSSLLQQQQQPLFGSYYYYEEWAFLWAARLIDYIQTSSDTRHLLNSYKPCIKRDGNMLSTFYPYILLHALLECSEEQRRLILEEFMTVLRANEKRSSSNQQELGEIKENAFKQFESRKYGAGTKQQLTKPTGEGGSFQERSAAEASHVPRLAGKLCAELLDFLQRWLREWQRMHGRSTNGKPPQTIDKNYRKIHEFLAEIPKLLVSRASYNCGEYARALSYLESYLEEEEEDKPRRLLEQFTFLVEVYGSLMDSDSVEGAVQARSYDSVSVAQDIVVNRLVERQQDMITCYEQLLSSGDQLQPEHIQAMIDAYLRDTPRTAQLIAEGLWQRLPEDQYSEQCFAECKSELLWRLGSYDELEQLPLEELKSNWPAQCSQGCLALRRPLTTPSQFEGLLDGMRGSVLEQLRSCSAVQQHSYANAYDSVLKLHLVHELQCSQQLVEQLEQGDTATEDQERIMLRYFEDWQYRLQIIQPQVRVQEPIYSFRRNLLAELQQRLSSREHLLPHLQTELARLWLNSAQINRNAGQLQRAQLYILKAGDYKPPGLFIERAKLLWQKGDQVMAINYLEEQLTSMRLACQGNVKAMPEDQRHLYFQGKYLQAVYNAESMHLCADVVLRQFEDAIAVHKQSESCHVQLAQFLEKMREAKLGKVSSTSHESDDMLIQILFNYARSLRYGSQHVYQSMPRVISLWLDTAENSPNEVQQVRKMNDLLSNCCTVLPTSVFYTVYSQMLSRLCHPHAEAFAVLRNVIVRLVEEYPQQSLWMLLPHFKSATANRIKRCKLVLTDRRLQNATFQKLLSDFNSLTERLMELTNKEVALDRTYKLSDLDRRLTKLCNQADFSNILLPFEKYMQPTLPLSSEATSLSPLAGHNSSSSSTGNWFPYQQIYISGFQESVLILRSAAKPKKLTIRCSDGQDYDVLVKPKDDLRRDARLMEFNGLVKRYLHQSAPARHRRLHIRTYAVLPFNEECGLVEWLPNLSSYRSICMSLYAQRGQVMSSRMLHQLAVPLHDPLERKREVFLKQLLPAHPPVFQEWLRQRFATLHSWYEARNTYIRTVAVMSMVGYILGLGDRHGENILFDERNGDAVHVDFNCLFNQGELLAYPEVVPFRLTQNMIAAMGPLGVEGSYRKCCEITLRLLKQEAKTLMSMLRPFVYDVGAQIKNGSAAAKIHNDVQLIADRLQGHVKRRANSIPLSTEGQVNFLINEATKLDNLAVMYIGWGAFL</sequence>
<keyword evidence="10" id="KW-0234">DNA repair</keyword>
<dbReference type="EC" id="2.7.11.1" evidence="3"/>
<dbReference type="PROSITE" id="PS00916">
    <property type="entry name" value="PI3_4_KINASE_2"/>
    <property type="match status" value="1"/>
</dbReference>
<dbReference type="Pfam" id="PF02260">
    <property type="entry name" value="FATC"/>
    <property type="match status" value="1"/>
</dbReference>
<evidence type="ECO:0000256" key="1">
    <source>
        <dbReference type="ARBA" id="ARBA00004123"/>
    </source>
</evidence>
<feature type="region of interest" description="Disordered" evidence="13">
    <location>
        <begin position="1126"/>
        <end position="1148"/>
    </location>
</feature>